<keyword evidence="4" id="KW-1278">Translocase</keyword>
<name>A3SJD5_ROSNI</name>
<dbReference type="RefSeq" id="WP_009812867.1">
    <property type="nucleotide sequence ID" value="NZ_CH724156.1"/>
</dbReference>
<organism evidence="7 8">
    <name type="scientific">Roseovarius nubinhibens (strain ATCC BAA-591 / DSM 15170 / ISM)</name>
    <dbReference type="NCBI Taxonomy" id="89187"/>
    <lineage>
        <taxon>Bacteria</taxon>
        <taxon>Pseudomonadati</taxon>
        <taxon>Pseudomonadota</taxon>
        <taxon>Alphaproteobacteria</taxon>
        <taxon>Rhodobacterales</taxon>
        <taxon>Roseobacteraceae</taxon>
        <taxon>Roseovarius</taxon>
    </lineage>
</organism>
<dbReference type="HOGENOM" id="CLU_000604_1_11_5"/>
<evidence type="ECO:0000313" key="8">
    <source>
        <dbReference type="Proteomes" id="UP000005954"/>
    </source>
</evidence>
<dbReference type="OrthoDB" id="9805601at2"/>
<evidence type="ECO:0000256" key="3">
    <source>
        <dbReference type="ARBA" id="ARBA00022840"/>
    </source>
</evidence>
<dbReference type="InterPro" id="IPR017871">
    <property type="entry name" value="ABC_transporter-like_CS"/>
</dbReference>
<evidence type="ECO:0000313" key="7">
    <source>
        <dbReference type="EMBL" id="EAP77466.1"/>
    </source>
</evidence>
<dbReference type="Proteomes" id="UP000005954">
    <property type="component" value="Unassembled WGS sequence"/>
</dbReference>
<dbReference type="InterPro" id="IPR003439">
    <property type="entry name" value="ABC_transporter-like_ATP-bd"/>
</dbReference>
<dbReference type="NCBIfam" id="NF010068">
    <property type="entry name" value="PRK13548.1"/>
    <property type="match status" value="1"/>
</dbReference>
<dbReference type="GO" id="GO:0016887">
    <property type="term" value="F:ATP hydrolysis activity"/>
    <property type="evidence" value="ECO:0007669"/>
    <property type="project" value="InterPro"/>
</dbReference>
<feature type="domain" description="ABC transporter" evidence="6">
    <location>
        <begin position="3"/>
        <end position="240"/>
    </location>
</feature>
<dbReference type="CDD" id="cd03214">
    <property type="entry name" value="ABC_Iron-Siderophores_B12_Hemin"/>
    <property type="match status" value="1"/>
</dbReference>
<dbReference type="GO" id="GO:0005524">
    <property type="term" value="F:ATP binding"/>
    <property type="evidence" value="ECO:0007669"/>
    <property type="project" value="UniProtKB-KW"/>
</dbReference>
<dbReference type="PROSITE" id="PS00211">
    <property type="entry name" value="ABC_TRANSPORTER_1"/>
    <property type="match status" value="1"/>
</dbReference>
<dbReference type="STRING" id="89187.ISM_04215"/>
<dbReference type="InterPro" id="IPR027417">
    <property type="entry name" value="P-loop_NTPase"/>
</dbReference>
<comment type="function">
    <text evidence="5">Part of the ABC transporter complex HmuTUV involved in hemin import. Responsible for energy coupling to the transport system.</text>
</comment>
<evidence type="ECO:0000256" key="2">
    <source>
        <dbReference type="ARBA" id="ARBA00022741"/>
    </source>
</evidence>
<dbReference type="SUPFAM" id="SSF52540">
    <property type="entry name" value="P-loop containing nucleoside triphosphate hydrolases"/>
    <property type="match status" value="1"/>
</dbReference>
<keyword evidence="3 7" id="KW-0067">ATP-binding</keyword>
<gene>
    <name evidence="7" type="ORF">ISM_04215</name>
</gene>
<proteinExistence type="predicted"/>
<dbReference type="eggNOG" id="COG4559">
    <property type="taxonomic scope" value="Bacteria"/>
</dbReference>
<dbReference type="EMBL" id="AALY01000001">
    <property type="protein sequence ID" value="EAP77466.1"/>
    <property type="molecule type" value="Genomic_DNA"/>
</dbReference>
<reference evidence="7 8" key="1">
    <citation type="submission" date="2005-12" db="EMBL/GenBank/DDBJ databases">
        <authorList>
            <person name="Moran M.A."/>
            <person name="Ferriera S."/>
            <person name="Johnson J."/>
            <person name="Kravitz S."/>
            <person name="Halpern A."/>
            <person name="Remington K."/>
            <person name="Beeson K."/>
            <person name="Tran B."/>
            <person name="Rogers Y.-H."/>
            <person name="Friedman R."/>
            <person name="Venter J.C."/>
        </authorList>
    </citation>
    <scope>NUCLEOTIDE SEQUENCE [LARGE SCALE GENOMIC DNA]</scope>
    <source>
        <strain evidence="8">ATCC BAA-591 / DSM 15170 / ISM</strain>
    </source>
</reference>
<dbReference type="AlphaFoldDB" id="A3SJD5"/>
<comment type="caution">
    <text evidence="7">The sequence shown here is derived from an EMBL/GenBank/DDBJ whole genome shotgun (WGS) entry which is preliminary data.</text>
</comment>
<keyword evidence="2" id="KW-0547">Nucleotide-binding</keyword>
<dbReference type="Gene3D" id="3.40.50.300">
    <property type="entry name" value="P-loop containing nucleotide triphosphate hydrolases"/>
    <property type="match status" value="1"/>
</dbReference>
<dbReference type="PANTHER" id="PTHR42794">
    <property type="entry name" value="HEMIN IMPORT ATP-BINDING PROTEIN HMUV"/>
    <property type="match status" value="1"/>
</dbReference>
<keyword evidence="1" id="KW-0813">Transport</keyword>
<evidence type="ECO:0000256" key="1">
    <source>
        <dbReference type="ARBA" id="ARBA00022448"/>
    </source>
</evidence>
<keyword evidence="8" id="KW-1185">Reference proteome</keyword>
<dbReference type="PROSITE" id="PS50893">
    <property type="entry name" value="ABC_TRANSPORTER_2"/>
    <property type="match status" value="1"/>
</dbReference>
<dbReference type="SMART" id="SM00382">
    <property type="entry name" value="AAA"/>
    <property type="match status" value="1"/>
</dbReference>
<dbReference type="InterPro" id="IPR003593">
    <property type="entry name" value="AAA+_ATPase"/>
</dbReference>
<evidence type="ECO:0000259" key="6">
    <source>
        <dbReference type="PROSITE" id="PS50893"/>
    </source>
</evidence>
<sequence length="263" mass="27325">MSVEAREIDVEIGGRGLLRAVGLTARAGEVTAIVGPNGSGKTTLMRVLTGELRPDAGQVHLGGEPVGPEHAARMAQRRGVLPQASHLAFPFTVDEVVRIGLMSGLSAGDPALGARALAAVGLSGFGARRYQALSGGEQQRVQLARVLCQVWQPVRAGAANWLFLDEPVASLDIGHQLSIMQVARDYADGGGGVITVMHDLNLTAMFADRVLLLARGEVRAEGTPGEVLCDEVLSAAYGCRLRLNTPPVGAVPYLLPQAAGAGG</sequence>
<accession>A3SJD5</accession>
<evidence type="ECO:0000256" key="5">
    <source>
        <dbReference type="ARBA" id="ARBA00037066"/>
    </source>
</evidence>
<evidence type="ECO:0000256" key="4">
    <source>
        <dbReference type="ARBA" id="ARBA00022967"/>
    </source>
</evidence>
<dbReference type="PANTHER" id="PTHR42794:SF1">
    <property type="entry name" value="HEMIN IMPORT ATP-BINDING PROTEIN HMUV"/>
    <property type="match status" value="1"/>
</dbReference>
<protein>
    <submittedName>
        <fullName evidence="7">Putative hemin transport system atp-binding abc transporter protein</fullName>
    </submittedName>
</protein>
<dbReference type="Pfam" id="PF00005">
    <property type="entry name" value="ABC_tran"/>
    <property type="match status" value="1"/>
</dbReference>